<reference evidence="2" key="1">
    <citation type="submission" date="2022-11" db="UniProtKB">
        <authorList>
            <consortium name="WormBaseParasite"/>
        </authorList>
    </citation>
    <scope>IDENTIFICATION</scope>
</reference>
<protein>
    <submittedName>
        <fullName evidence="2">Uncharacterized protein</fullName>
    </submittedName>
</protein>
<organism evidence="1 2">
    <name type="scientific">Romanomermis culicivorax</name>
    <name type="common">Nematode worm</name>
    <dbReference type="NCBI Taxonomy" id="13658"/>
    <lineage>
        <taxon>Eukaryota</taxon>
        <taxon>Metazoa</taxon>
        <taxon>Ecdysozoa</taxon>
        <taxon>Nematoda</taxon>
        <taxon>Enoplea</taxon>
        <taxon>Dorylaimia</taxon>
        <taxon>Mermithida</taxon>
        <taxon>Mermithoidea</taxon>
        <taxon>Mermithidae</taxon>
        <taxon>Romanomermis</taxon>
    </lineage>
</organism>
<name>A0A915LBW3_ROMCU</name>
<dbReference type="AlphaFoldDB" id="A0A915LBW3"/>
<dbReference type="Proteomes" id="UP000887565">
    <property type="component" value="Unplaced"/>
</dbReference>
<dbReference type="WBParaSite" id="nRc.2.0.1.t48347-RA">
    <property type="protein sequence ID" value="nRc.2.0.1.t48347-RA"/>
    <property type="gene ID" value="nRc.2.0.1.g48347"/>
</dbReference>
<evidence type="ECO:0000313" key="1">
    <source>
        <dbReference type="Proteomes" id="UP000887565"/>
    </source>
</evidence>
<sequence length="133" mass="15136">MQSTERNGTKAKFSFQVSVNRFPQKCGFPFRPEVDFQAERFKLLMIRSIPSENARSIWGEVFQQRPVRAEGFVDRCCLRSSSCGLTQMLNAPIGQKEEEYYQARINGGELLRGELYGGELPRVDAIAPLMINV</sequence>
<accession>A0A915LBW3</accession>
<evidence type="ECO:0000313" key="2">
    <source>
        <dbReference type="WBParaSite" id="nRc.2.0.1.t48347-RA"/>
    </source>
</evidence>
<proteinExistence type="predicted"/>
<keyword evidence="1" id="KW-1185">Reference proteome</keyword>